<keyword evidence="2" id="KW-0393">Immunoglobulin domain</keyword>
<evidence type="ECO:0000256" key="1">
    <source>
        <dbReference type="ARBA" id="ARBA00023157"/>
    </source>
</evidence>
<dbReference type="PANTHER" id="PTHR23411">
    <property type="entry name" value="TAPASIN"/>
    <property type="match status" value="1"/>
</dbReference>
<dbReference type="InterPro" id="IPR013783">
    <property type="entry name" value="Ig-like_fold"/>
</dbReference>
<dbReference type="PROSITE" id="PS50835">
    <property type="entry name" value="IG_LIKE"/>
    <property type="match status" value="5"/>
</dbReference>
<dbReference type="EMBL" id="WNYA01003112">
    <property type="protein sequence ID" value="KAG8543628.1"/>
    <property type="molecule type" value="Genomic_DNA"/>
</dbReference>
<dbReference type="CDD" id="cd00098">
    <property type="entry name" value="IgC1"/>
    <property type="match status" value="2"/>
</dbReference>
<protein>
    <recommendedName>
        <fullName evidence="3">Ig-like domain-containing protein</fullName>
    </recommendedName>
</protein>
<feature type="domain" description="Ig-like" evidence="3">
    <location>
        <begin position="209"/>
        <end position="305"/>
    </location>
</feature>
<dbReference type="InterPro" id="IPR003597">
    <property type="entry name" value="Ig_C1-set"/>
</dbReference>
<dbReference type="AlphaFoldDB" id="A0AAV6ZCK8"/>
<comment type="caution">
    <text evidence="4">The sequence shown here is derived from an EMBL/GenBank/DDBJ whole genome shotgun (WGS) entry which is preliminary data.</text>
</comment>
<evidence type="ECO:0000313" key="5">
    <source>
        <dbReference type="Proteomes" id="UP000824782"/>
    </source>
</evidence>
<dbReference type="Pfam" id="PF07654">
    <property type="entry name" value="C1-set"/>
    <property type="match status" value="2"/>
</dbReference>
<dbReference type="Pfam" id="PF08205">
    <property type="entry name" value="C2-set_2"/>
    <property type="match status" value="1"/>
</dbReference>
<feature type="domain" description="Ig-like" evidence="3">
    <location>
        <begin position="103"/>
        <end position="141"/>
    </location>
</feature>
<gene>
    <name evidence="4" type="ORF">GDO81_024154</name>
</gene>
<keyword evidence="5" id="KW-1185">Reference proteome</keyword>
<feature type="domain" description="Ig-like" evidence="3">
    <location>
        <begin position="436"/>
        <end position="530"/>
    </location>
</feature>
<dbReference type="InterPro" id="IPR007110">
    <property type="entry name" value="Ig-like_dom"/>
</dbReference>
<dbReference type="Proteomes" id="UP000824782">
    <property type="component" value="Unassembled WGS sequence"/>
</dbReference>
<feature type="domain" description="Ig-like" evidence="3">
    <location>
        <begin position="311"/>
        <end position="403"/>
    </location>
</feature>
<dbReference type="InterPro" id="IPR036179">
    <property type="entry name" value="Ig-like_dom_sf"/>
</dbReference>
<feature type="domain" description="Ig-like" evidence="3">
    <location>
        <begin position="3"/>
        <end position="95"/>
    </location>
</feature>
<evidence type="ECO:0000313" key="4">
    <source>
        <dbReference type="EMBL" id="KAG8543628.1"/>
    </source>
</evidence>
<accession>A0AAV6ZCK8</accession>
<dbReference type="InterPro" id="IPR050380">
    <property type="entry name" value="Immune_Resp_Modulators"/>
</dbReference>
<sequence>MDPIKLAQDKVHAGEVMKLSCKIHSFYPPPVEVTWSTADGEILESIISDVLPDQSGLCHLTSTMSYTPTMMDQGKTFMCDVRHKSTGSQRSAMWCLQYLISEPRVTEISCDPPCPRSGDEVTLSCEISVLYPKEFLIHWHKGSHKMPLDQYTRNIVEDPESRTFRGTVEVKFPADPGCHEEDFRMELIHYGKTIERTFRMVLGGLSRSPILSEITSDPRDPHYGQSVTLRCQVTGDCDPRDVAVKWLKGEKLLEKGEGAEKRITEKDGSVSCSLQITATALDYGRSYSCTVTHKGRTLRKNHYLQLPDKAPTLSAITVRPERPVSGKEAVFTVTISGFTPDIRVKWYKDFSTFPRDAITTSDPEIGQDFLSTCSTSLRFIPQGSDHEALLRCEVTHTASKKFYEQKYKLLLSGGTSTSAEEHRSLYTQDSGHVKSPVKLRGIRCLTETPRVGGEVSLTCYVGGCDADNTVFVWRKGMFPIDGEIQNQNLEDGSGCVSTITFIAQESDRDCKVTCETTYNLETREEHLALTLE</sequence>
<proteinExistence type="predicted"/>
<dbReference type="Gene3D" id="2.60.40.10">
    <property type="entry name" value="Immunoglobulins"/>
    <property type="match status" value="5"/>
</dbReference>
<dbReference type="SMART" id="SM00407">
    <property type="entry name" value="IGc1"/>
    <property type="match status" value="2"/>
</dbReference>
<dbReference type="InterPro" id="IPR013162">
    <property type="entry name" value="CD80_C2-set"/>
</dbReference>
<organism evidence="4 5">
    <name type="scientific">Engystomops pustulosus</name>
    <name type="common">Tungara frog</name>
    <name type="synonym">Physalaemus pustulosus</name>
    <dbReference type="NCBI Taxonomy" id="76066"/>
    <lineage>
        <taxon>Eukaryota</taxon>
        <taxon>Metazoa</taxon>
        <taxon>Chordata</taxon>
        <taxon>Craniata</taxon>
        <taxon>Vertebrata</taxon>
        <taxon>Euteleostomi</taxon>
        <taxon>Amphibia</taxon>
        <taxon>Batrachia</taxon>
        <taxon>Anura</taxon>
        <taxon>Neobatrachia</taxon>
        <taxon>Hyloidea</taxon>
        <taxon>Leptodactylidae</taxon>
        <taxon>Leiuperinae</taxon>
        <taxon>Engystomops</taxon>
    </lineage>
</organism>
<dbReference type="SUPFAM" id="SSF48726">
    <property type="entry name" value="Immunoglobulin"/>
    <property type="match status" value="5"/>
</dbReference>
<name>A0AAV6ZCK8_ENGPU</name>
<evidence type="ECO:0000256" key="2">
    <source>
        <dbReference type="ARBA" id="ARBA00023319"/>
    </source>
</evidence>
<reference evidence="4" key="1">
    <citation type="thesis" date="2020" institute="ProQuest LLC" country="789 East Eisenhower Parkway, Ann Arbor, MI, USA">
        <title>Comparative Genomics and Chromosome Evolution.</title>
        <authorList>
            <person name="Mudd A.B."/>
        </authorList>
    </citation>
    <scope>NUCLEOTIDE SEQUENCE</scope>
    <source>
        <strain evidence="4">237g6f4</strain>
        <tissue evidence="4">Blood</tissue>
    </source>
</reference>
<evidence type="ECO:0000259" key="3">
    <source>
        <dbReference type="PROSITE" id="PS50835"/>
    </source>
</evidence>
<keyword evidence="1" id="KW-1015">Disulfide bond</keyword>